<evidence type="ECO:0000313" key="1">
    <source>
        <dbReference type="EMBL" id="MPM25637.1"/>
    </source>
</evidence>
<accession>A0A644YBS9</accession>
<protein>
    <submittedName>
        <fullName evidence="1">Uncharacterized protein</fullName>
    </submittedName>
</protein>
<name>A0A644YBS9_9ZZZZ</name>
<sequence length="98" mass="11152">MKTDITQIGCAKQRITNAVDQHISIGMALQAFFKVYFYTTHPKVPAFGQAVHVVSETYSYFHKKHTSYRNNCLIPSISKPSDKRKVWSNGLDCAVETR</sequence>
<dbReference type="AlphaFoldDB" id="A0A644YBS9"/>
<organism evidence="1">
    <name type="scientific">bioreactor metagenome</name>
    <dbReference type="NCBI Taxonomy" id="1076179"/>
    <lineage>
        <taxon>unclassified sequences</taxon>
        <taxon>metagenomes</taxon>
        <taxon>ecological metagenomes</taxon>
    </lineage>
</organism>
<proteinExistence type="predicted"/>
<gene>
    <name evidence="1" type="ORF">SDC9_72134</name>
</gene>
<reference evidence="1" key="1">
    <citation type="submission" date="2019-08" db="EMBL/GenBank/DDBJ databases">
        <authorList>
            <person name="Kucharzyk K."/>
            <person name="Murdoch R.W."/>
            <person name="Higgins S."/>
            <person name="Loffler F."/>
        </authorList>
    </citation>
    <scope>NUCLEOTIDE SEQUENCE</scope>
</reference>
<comment type="caution">
    <text evidence="1">The sequence shown here is derived from an EMBL/GenBank/DDBJ whole genome shotgun (WGS) entry which is preliminary data.</text>
</comment>
<dbReference type="EMBL" id="VSSQ01004544">
    <property type="protein sequence ID" value="MPM25637.1"/>
    <property type="molecule type" value="Genomic_DNA"/>
</dbReference>